<keyword evidence="3" id="KW-1185">Reference proteome</keyword>
<dbReference type="Pfam" id="PF00561">
    <property type="entry name" value="Abhydrolase_1"/>
    <property type="match status" value="1"/>
</dbReference>
<dbReference type="Gene3D" id="3.40.50.1820">
    <property type="entry name" value="alpha/beta hydrolase"/>
    <property type="match status" value="1"/>
</dbReference>
<proteinExistence type="predicted"/>
<dbReference type="SUPFAM" id="SSF53474">
    <property type="entry name" value="alpha/beta-Hydrolases"/>
    <property type="match status" value="1"/>
</dbReference>
<dbReference type="InterPro" id="IPR000073">
    <property type="entry name" value="AB_hydrolase_1"/>
</dbReference>
<dbReference type="AlphaFoldDB" id="A0A975FWJ8"/>
<dbReference type="EMBL" id="CP073078">
    <property type="protein sequence ID" value="QUD86720.1"/>
    <property type="molecule type" value="Genomic_DNA"/>
</dbReference>
<dbReference type="PANTHER" id="PTHR43194">
    <property type="entry name" value="HYDROLASE ALPHA/BETA FOLD FAMILY"/>
    <property type="match status" value="1"/>
</dbReference>
<evidence type="ECO:0000259" key="1">
    <source>
        <dbReference type="Pfam" id="PF00561"/>
    </source>
</evidence>
<dbReference type="PANTHER" id="PTHR43194:SF5">
    <property type="entry name" value="PIMELOYL-[ACYL-CARRIER PROTEIN] METHYL ESTER ESTERASE"/>
    <property type="match status" value="1"/>
</dbReference>
<evidence type="ECO:0000313" key="3">
    <source>
        <dbReference type="Proteomes" id="UP000676409"/>
    </source>
</evidence>
<keyword evidence="2" id="KW-0378">Hydrolase</keyword>
<sequence length="279" mass="29141">MPFRLAPERDRIQVAVREAPIFHEGETILSDSVQRSFASFDRQPIAYHVLGEGRPTLMIHGFLADAELNWFLPGLAAAVAGLGRQVIAPDLRGHGASAAPEAADGWPPDVLARDQEALVAELGLTDYDLVGYSLGARTAVRMMVRGARPAKAVLGGMGASGVMEAGARAAMFEDAIRNGPDAADPRSGRRVQAMMQQRGLKPAAMLGVLASFVATSAEDIAGVAVPTLVVSGAEDHDNGSAEDLAALLPHGQAKIVRGDHISAVADPSLAAAITDFLRA</sequence>
<dbReference type="RefSeq" id="WP_211936773.1">
    <property type="nucleotide sequence ID" value="NZ_CP073078.1"/>
</dbReference>
<dbReference type="KEGG" id="caul:KCG34_16770"/>
<reference evidence="2" key="1">
    <citation type="submission" date="2021-04" db="EMBL/GenBank/DDBJ databases">
        <title>The complete genome sequence of Caulobacter sp. S6.</title>
        <authorList>
            <person name="Tang Y."/>
            <person name="Ouyang W."/>
            <person name="Liu Q."/>
            <person name="Huang B."/>
            <person name="Guo Z."/>
            <person name="Lei P."/>
        </authorList>
    </citation>
    <scope>NUCLEOTIDE SEQUENCE</scope>
    <source>
        <strain evidence="2">S6</strain>
    </source>
</reference>
<dbReference type="GO" id="GO:0016787">
    <property type="term" value="F:hydrolase activity"/>
    <property type="evidence" value="ECO:0007669"/>
    <property type="project" value="UniProtKB-KW"/>
</dbReference>
<protein>
    <submittedName>
        <fullName evidence="2">Alpha/beta fold hydrolase</fullName>
    </submittedName>
</protein>
<accession>A0A975FWJ8</accession>
<feature type="domain" description="AB hydrolase-1" evidence="1">
    <location>
        <begin position="57"/>
        <end position="142"/>
    </location>
</feature>
<gene>
    <name evidence="2" type="ORF">KCG34_16770</name>
</gene>
<organism evidence="2 3">
    <name type="scientific">Phenylobacterium montanum</name>
    <dbReference type="NCBI Taxonomy" id="2823693"/>
    <lineage>
        <taxon>Bacteria</taxon>
        <taxon>Pseudomonadati</taxon>
        <taxon>Pseudomonadota</taxon>
        <taxon>Alphaproteobacteria</taxon>
        <taxon>Caulobacterales</taxon>
        <taxon>Caulobacteraceae</taxon>
        <taxon>Phenylobacterium</taxon>
    </lineage>
</organism>
<dbReference type="InterPro" id="IPR050228">
    <property type="entry name" value="Carboxylesterase_BioH"/>
</dbReference>
<evidence type="ECO:0000313" key="2">
    <source>
        <dbReference type="EMBL" id="QUD86720.1"/>
    </source>
</evidence>
<dbReference type="Proteomes" id="UP000676409">
    <property type="component" value="Chromosome"/>
</dbReference>
<name>A0A975FWJ8_9CAUL</name>
<dbReference type="InterPro" id="IPR029058">
    <property type="entry name" value="AB_hydrolase_fold"/>
</dbReference>